<protein>
    <recommendedName>
        <fullName evidence="7">Nudix hydrolase domain-containing protein</fullName>
    </recommendedName>
</protein>
<dbReference type="PANTHER" id="PTHR43758">
    <property type="entry name" value="7,8-DIHYDRO-8-OXOGUANINE TRIPHOSPHATASE"/>
    <property type="match status" value="1"/>
</dbReference>
<organism evidence="8 9">
    <name type="scientific">Mortierella hygrophila</name>
    <dbReference type="NCBI Taxonomy" id="979708"/>
    <lineage>
        <taxon>Eukaryota</taxon>
        <taxon>Fungi</taxon>
        <taxon>Fungi incertae sedis</taxon>
        <taxon>Mucoromycota</taxon>
        <taxon>Mortierellomycotina</taxon>
        <taxon>Mortierellomycetes</taxon>
        <taxon>Mortierellales</taxon>
        <taxon>Mortierellaceae</taxon>
        <taxon>Mortierella</taxon>
    </lineage>
</organism>
<feature type="region of interest" description="Disordered" evidence="6">
    <location>
        <begin position="1"/>
        <end position="36"/>
    </location>
</feature>
<dbReference type="SUPFAM" id="SSF55811">
    <property type="entry name" value="Nudix"/>
    <property type="match status" value="1"/>
</dbReference>
<dbReference type="Gene3D" id="3.90.79.10">
    <property type="entry name" value="Nucleoside Triphosphate Pyrophosphohydrolase"/>
    <property type="match status" value="1"/>
</dbReference>
<evidence type="ECO:0000256" key="6">
    <source>
        <dbReference type="SAM" id="MobiDB-lite"/>
    </source>
</evidence>
<dbReference type="EMBL" id="JAAAXW010000125">
    <property type="protein sequence ID" value="KAF9542962.1"/>
    <property type="molecule type" value="Genomic_DNA"/>
</dbReference>
<accession>A0A9P6F6G0</accession>
<evidence type="ECO:0000256" key="3">
    <source>
        <dbReference type="ARBA" id="ARBA00022723"/>
    </source>
</evidence>
<keyword evidence="3" id="KW-0479">Metal-binding</keyword>
<feature type="region of interest" description="Disordered" evidence="6">
    <location>
        <begin position="147"/>
        <end position="174"/>
    </location>
</feature>
<dbReference type="GO" id="GO:0042262">
    <property type="term" value="P:DNA protection"/>
    <property type="evidence" value="ECO:0007669"/>
    <property type="project" value="TreeGrafter"/>
</dbReference>
<reference evidence="8" key="1">
    <citation type="journal article" date="2020" name="Fungal Divers.">
        <title>Resolving the Mortierellaceae phylogeny through synthesis of multi-gene phylogenetics and phylogenomics.</title>
        <authorList>
            <person name="Vandepol N."/>
            <person name="Liber J."/>
            <person name="Desiro A."/>
            <person name="Na H."/>
            <person name="Kennedy M."/>
            <person name="Barry K."/>
            <person name="Grigoriev I.V."/>
            <person name="Miller A.N."/>
            <person name="O'Donnell K."/>
            <person name="Stajich J.E."/>
            <person name="Bonito G."/>
        </authorList>
    </citation>
    <scope>NUCLEOTIDE SEQUENCE</scope>
    <source>
        <strain evidence="8">NRRL 2591</strain>
    </source>
</reference>
<dbReference type="GO" id="GO:0046872">
    <property type="term" value="F:metal ion binding"/>
    <property type="evidence" value="ECO:0007669"/>
    <property type="project" value="UniProtKB-KW"/>
</dbReference>
<dbReference type="PROSITE" id="PS51462">
    <property type="entry name" value="NUDIX"/>
    <property type="match status" value="1"/>
</dbReference>
<comment type="caution">
    <text evidence="8">The sequence shown here is derived from an EMBL/GenBank/DDBJ whole genome shotgun (WGS) entry which is preliminary data.</text>
</comment>
<sequence>MTSSQGLQEQERSPSQPCDGNGKKSPTTTTTDPSDSEFDLSFLPIRKIFTLIFIHDLQHNQLLLGKKQRGPLLGQWNGFGGKVEKGLETITESAVRELAEEAFLEAPLFAIGSIQWVVESNSESVVREAAYRDVMIVYKAHSLQASTSDPSLAPTSDSVQQPQQTPPKNSIADTTSQRITEFQASDEMAPGWWDIDRLPWEDMRVNHKAWYPFMLADRPFRGVYWYETRTSVEEGALNAQRETVKEIWVEDLPRRCVQFGDRPLIGSGRSREEGALERYARQLGLKGGCYLAEGHDHRGENKEKGESGWSEPTVNKSLDDVWLRNDIAQAEQTWLNTCFP</sequence>
<evidence type="ECO:0000259" key="7">
    <source>
        <dbReference type="PROSITE" id="PS51462"/>
    </source>
</evidence>
<feature type="domain" description="Nudix hydrolase" evidence="7">
    <location>
        <begin position="44"/>
        <end position="216"/>
    </location>
</feature>
<dbReference type="Proteomes" id="UP000723463">
    <property type="component" value="Unassembled WGS sequence"/>
</dbReference>
<dbReference type="AlphaFoldDB" id="A0A9P6F6G0"/>
<comment type="similarity">
    <text evidence="2">Belongs to the Nudix hydrolase family.</text>
</comment>
<feature type="compositionally biased region" description="Polar residues" evidence="6">
    <location>
        <begin position="1"/>
        <end position="18"/>
    </location>
</feature>
<dbReference type="InterPro" id="IPR000086">
    <property type="entry name" value="NUDIX_hydrolase_dom"/>
</dbReference>
<proteinExistence type="inferred from homology"/>
<keyword evidence="5" id="KW-0460">Magnesium</keyword>
<evidence type="ECO:0000313" key="9">
    <source>
        <dbReference type="Proteomes" id="UP000723463"/>
    </source>
</evidence>
<keyword evidence="9" id="KW-1185">Reference proteome</keyword>
<evidence type="ECO:0000313" key="8">
    <source>
        <dbReference type="EMBL" id="KAF9542962.1"/>
    </source>
</evidence>
<evidence type="ECO:0000256" key="1">
    <source>
        <dbReference type="ARBA" id="ARBA00001946"/>
    </source>
</evidence>
<evidence type="ECO:0000256" key="5">
    <source>
        <dbReference type="ARBA" id="ARBA00022842"/>
    </source>
</evidence>
<dbReference type="GO" id="GO:0005737">
    <property type="term" value="C:cytoplasm"/>
    <property type="evidence" value="ECO:0007669"/>
    <property type="project" value="TreeGrafter"/>
</dbReference>
<evidence type="ECO:0000256" key="4">
    <source>
        <dbReference type="ARBA" id="ARBA00022801"/>
    </source>
</evidence>
<comment type="cofactor">
    <cofactor evidence="1">
        <name>Mg(2+)</name>
        <dbReference type="ChEBI" id="CHEBI:18420"/>
    </cofactor>
</comment>
<dbReference type="PANTHER" id="PTHR43758:SF2">
    <property type="entry name" value="OXIDIZED PURINE NUCLEOSIDE TRIPHOSPHATE HYDROLASE"/>
    <property type="match status" value="1"/>
</dbReference>
<keyword evidence="4" id="KW-0378">Hydrolase</keyword>
<evidence type="ECO:0000256" key="2">
    <source>
        <dbReference type="ARBA" id="ARBA00005582"/>
    </source>
</evidence>
<dbReference type="Pfam" id="PF00293">
    <property type="entry name" value="NUDIX"/>
    <property type="match status" value="1"/>
</dbReference>
<gene>
    <name evidence="8" type="ORF">EC957_001398</name>
</gene>
<dbReference type="GO" id="GO:0008413">
    <property type="term" value="F:8-oxo-7,8-dihydroguanosine triphosphate pyrophosphatase activity"/>
    <property type="evidence" value="ECO:0007669"/>
    <property type="project" value="TreeGrafter"/>
</dbReference>
<name>A0A9P6F6G0_9FUNG</name>
<dbReference type="InterPro" id="IPR015797">
    <property type="entry name" value="NUDIX_hydrolase-like_dom_sf"/>
</dbReference>